<reference evidence="3 4" key="1">
    <citation type="submission" date="2020-08" db="EMBL/GenBank/DDBJ databases">
        <title>Genomic Encyclopedia of Type Strains, Phase IV (KMG-IV): sequencing the most valuable type-strain genomes for metagenomic binning, comparative biology and taxonomic classification.</title>
        <authorList>
            <person name="Goeker M."/>
        </authorList>
    </citation>
    <scope>NUCLEOTIDE SEQUENCE [LARGE SCALE GENOMIC DNA]</scope>
    <source>
        <strain evidence="3 4">DSM 23562</strain>
    </source>
</reference>
<dbReference type="Gene3D" id="1.25.40.10">
    <property type="entry name" value="Tetratricopeptide repeat domain"/>
    <property type="match status" value="2"/>
</dbReference>
<organism evidence="3 4">
    <name type="scientific">Armatimonas rosea</name>
    <dbReference type="NCBI Taxonomy" id="685828"/>
    <lineage>
        <taxon>Bacteria</taxon>
        <taxon>Bacillati</taxon>
        <taxon>Armatimonadota</taxon>
        <taxon>Armatimonadia</taxon>
        <taxon>Armatimonadales</taxon>
        <taxon>Armatimonadaceae</taxon>
        <taxon>Armatimonas</taxon>
    </lineage>
</organism>
<proteinExistence type="predicted"/>
<evidence type="ECO:0000256" key="2">
    <source>
        <dbReference type="SAM" id="SignalP"/>
    </source>
</evidence>
<dbReference type="SUPFAM" id="SSF48452">
    <property type="entry name" value="TPR-like"/>
    <property type="match status" value="1"/>
</dbReference>
<evidence type="ECO:0000256" key="1">
    <source>
        <dbReference type="SAM" id="MobiDB-lite"/>
    </source>
</evidence>
<name>A0A7W9SPS5_ARMRO</name>
<keyword evidence="2" id="KW-0732">Signal</keyword>
<dbReference type="RefSeq" id="WP_184195690.1">
    <property type="nucleotide sequence ID" value="NZ_JACHGW010000002.1"/>
</dbReference>
<dbReference type="Proteomes" id="UP000520814">
    <property type="component" value="Unassembled WGS sequence"/>
</dbReference>
<evidence type="ECO:0000313" key="3">
    <source>
        <dbReference type="EMBL" id="MBB6050541.1"/>
    </source>
</evidence>
<dbReference type="InterPro" id="IPR011990">
    <property type="entry name" value="TPR-like_helical_dom_sf"/>
</dbReference>
<keyword evidence="4" id="KW-1185">Reference proteome</keyword>
<sequence>MTRGGSAVLALAATLALTTPAGASWSDNLASIHFNSNKPDFGIPPRRGLMGGGEQDDRPGSGWGNGTIEHAELSYEHDNERAANRQRALRETQHRARTATERGDWLSARRLWEGFAMRFGKSGIVQDRCEVLVHTNPPAEPLRRYLAALDALEGPNTGWNAARRELAALHAESTLPPWLREHAAYQHAAGLVQWLNYKEATSLWQAQIRQFPEGEKREAALLMIARACLLHKAIPDSVRTGRAATEQLLRAFPQTRFRVAARGLLARADLDEGRYEAAATTYCALNDGDSIAAVRRQFQNTAAEPRLRTLQLIAYLRALPQATDFRAYRFAVKGISHSLALFKPDTGRVFLERLVREPELAAPYFYFRLYHCDNKPADLVRLTLLADRIAAREALPPVVRVRLAELYYQAHAYRRAATWASSATGMADEKVRARALYVRAGSRYRQKRFEEARADLEQVLTRCPRSNIRHATRELLALVAEAQGDLPTALDQYLALDYRDDYAYLIDARLPIATLESYQRTRTHHKELLAYSIALRHLRIEQWAQARRWLARVPAKSYAAFALPESYKDEWWAESLHPTRQTLESLAFLDLKSKQARGAEAKAAARFAYARAYYTQGLLQLYNAPLWQGERMFAFNYFWNRDVATPADDRAVQRYMYQHEVYAHTRQICLEIAADYPQTKSAPAALYRAACAAEKLEHLNEWWRTDEKGRWWAADSGWDEGKVRRRNHPLLDHRKEASQLMALFVRRYPKHPLAKDARKYADVFVGKGEPAEES</sequence>
<comment type="caution">
    <text evidence="3">The sequence shown here is derived from an EMBL/GenBank/DDBJ whole genome shotgun (WGS) entry which is preliminary data.</text>
</comment>
<evidence type="ECO:0000313" key="4">
    <source>
        <dbReference type="Proteomes" id="UP000520814"/>
    </source>
</evidence>
<gene>
    <name evidence="3" type="ORF">HNQ39_002332</name>
</gene>
<accession>A0A7W9SPS5</accession>
<protein>
    <submittedName>
        <fullName evidence="3">TolA-binding protein</fullName>
    </submittedName>
</protein>
<feature type="chain" id="PRO_5030786960" evidence="2">
    <location>
        <begin position="24"/>
        <end position="774"/>
    </location>
</feature>
<feature type="signal peptide" evidence="2">
    <location>
        <begin position="1"/>
        <end position="23"/>
    </location>
</feature>
<feature type="region of interest" description="Disordered" evidence="1">
    <location>
        <begin position="40"/>
        <end position="67"/>
    </location>
</feature>
<dbReference type="AlphaFoldDB" id="A0A7W9SPS5"/>
<dbReference type="EMBL" id="JACHGW010000002">
    <property type="protein sequence ID" value="MBB6050541.1"/>
    <property type="molecule type" value="Genomic_DNA"/>
</dbReference>